<keyword evidence="5" id="KW-1185">Reference proteome</keyword>
<dbReference type="InterPro" id="IPR042070">
    <property type="entry name" value="PucR_C-HTH_sf"/>
</dbReference>
<reference evidence="4 5" key="1">
    <citation type="journal article" date="2019" name="Int. J. Syst. Evol. Microbiol.">
        <title>The Global Catalogue of Microorganisms (GCM) 10K type strain sequencing project: providing services to taxonomists for standard genome sequencing and annotation.</title>
        <authorList>
            <consortium name="The Broad Institute Genomics Platform"/>
            <consortium name="The Broad Institute Genome Sequencing Center for Infectious Disease"/>
            <person name="Wu L."/>
            <person name="Ma J."/>
        </authorList>
    </citation>
    <scope>NUCLEOTIDE SEQUENCE [LARGE SCALE GENOMIC DNA]</scope>
    <source>
        <strain evidence="4 5">JCM 13008</strain>
    </source>
</reference>
<proteinExistence type="inferred from homology"/>
<evidence type="ECO:0000259" key="2">
    <source>
        <dbReference type="Pfam" id="PF13556"/>
    </source>
</evidence>
<accession>A0ABN1TMT0</accession>
<dbReference type="InterPro" id="IPR041522">
    <property type="entry name" value="CdaR_GGDEF"/>
</dbReference>
<name>A0ABN1TMT0_9ACTN</name>
<dbReference type="PANTHER" id="PTHR33744:SF7">
    <property type="entry name" value="PUCR FAMILY TRANSCRIPTIONAL REGULATOR"/>
    <property type="match status" value="1"/>
</dbReference>
<dbReference type="Gene3D" id="1.10.10.2840">
    <property type="entry name" value="PucR C-terminal helix-turn-helix domain"/>
    <property type="match status" value="1"/>
</dbReference>
<dbReference type="InterPro" id="IPR025736">
    <property type="entry name" value="PucR_C-HTH_dom"/>
</dbReference>
<feature type="domain" description="PucR C-terminal helix-turn-helix" evidence="2">
    <location>
        <begin position="333"/>
        <end position="390"/>
    </location>
</feature>
<comment type="caution">
    <text evidence="4">The sequence shown here is derived from an EMBL/GenBank/DDBJ whole genome shotgun (WGS) entry which is preliminary data.</text>
</comment>
<protein>
    <submittedName>
        <fullName evidence="4">Fatty acid biosynthesis transcriptional regulator FasR</fullName>
    </submittedName>
</protein>
<comment type="similarity">
    <text evidence="1">Belongs to the CdaR family.</text>
</comment>
<dbReference type="PANTHER" id="PTHR33744">
    <property type="entry name" value="CARBOHYDRATE DIACID REGULATOR"/>
    <property type="match status" value="1"/>
</dbReference>
<dbReference type="EMBL" id="BAAALG010000003">
    <property type="protein sequence ID" value="GAA1094742.1"/>
    <property type="molecule type" value="Genomic_DNA"/>
</dbReference>
<dbReference type="Pfam" id="PF13556">
    <property type="entry name" value="HTH_30"/>
    <property type="match status" value="1"/>
</dbReference>
<evidence type="ECO:0000313" key="4">
    <source>
        <dbReference type="EMBL" id="GAA1094742.1"/>
    </source>
</evidence>
<dbReference type="Proteomes" id="UP001501581">
    <property type="component" value="Unassembled WGS sequence"/>
</dbReference>
<evidence type="ECO:0000259" key="3">
    <source>
        <dbReference type="Pfam" id="PF17853"/>
    </source>
</evidence>
<dbReference type="RefSeq" id="WP_343991667.1">
    <property type="nucleotide sequence ID" value="NZ_BAAALG010000003.1"/>
</dbReference>
<dbReference type="Pfam" id="PF17853">
    <property type="entry name" value="GGDEF_2"/>
    <property type="match status" value="1"/>
</dbReference>
<evidence type="ECO:0000256" key="1">
    <source>
        <dbReference type="ARBA" id="ARBA00006754"/>
    </source>
</evidence>
<dbReference type="InterPro" id="IPR051448">
    <property type="entry name" value="CdaR-like_regulators"/>
</dbReference>
<gene>
    <name evidence="4" type="primary">fasR</name>
    <name evidence="4" type="ORF">GCM10009668_08250</name>
</gene>
<organism evidence="4 5">
    <name type="scientific">Nocardioides dubius</name>
    <dbReference type="NCBI Taxonomy" id="317019"/>
    <lineage>
        <taxon>Bacteria</taxon>
        <taxon>Bacillati</taxon>
        <taxon>Actinomycetota</taxon>
        <taxon>Actinomycetes</taxon>
        <taxon>Propionibacteriales</taxon>
        <taxon>Nocardioidaceae</taxon>
        <taxon>Nocardioides</taxon>
    </lineage>
</organism>
<feature type="domain" description="CdaR GGDEF-like" evidence="3">
    <location>
        <begin position="174"/>
        <end position="283"/>
    </location>
</feature>
<sequence length="414" mass="44155">MFEPNDPARHEASAILLRAVGPLSAATMARIEADKDWFDALSAEDRSWVGMVAQAGIRAFIAWYQRHDDTAEVSAEEDAGIATEVFGAAPRDLAGVVNLQQTVELIRLTIDVVERSLDDLLGPERAAPVHAGVLRYSRELAFATADVYARAAEARGAWDARLEALVVDSVFRAEPDETLLSRASALGWRSSDAVTVVLGGAGDGPQVDAFDRIRRLARDRDRATDVLCAVQGDRMVVVLGGVQDAGQVAAAISGQFAPGPVVVGPLAPDLTRAHLSARAAIAGYRVAGAWPDAPRPVAADELLAERALSGDALARARLIEEVFDTLVSSRGALIETVDAFFAHGSSMEATGRSLFVHPNTVRYRLRQVADLTGLSPTQPRHAYTLAIALTLGRLQAGSTWHELQSDGAGQETDQ</sequence>
<evidence type="ECO:0000313" key="5">
    <source>
        <dbReference type="Proteomes" id="UP001501581"/>
    </source>
</evidence>